<evidence type="ECO:0000256" key="22">
    <source>
        <dbReference type="PROSITE-ProRule" id="PRU00023"/>
    </source>
</evidence>
<dbReference type="PROSITE" id="PS50297">
    <property type="entry name" value="ANK_REP_REGION"/>
    <property type="match status" value="1"/>
</dbReference>
<comment type="function">
    <text evidence="17">mRNA decapping enzyme that specifically removes the nicotinamide adenine dinucleotide (NAD) cap from a subset of mRNAs by hydrolyzing the diphosphate linkage to produce nicotinamide mononucleotide (NMN) and 5' monophosphate mRNA. The NAD-cap is present at the 5'-end of some RNAs; in contrast to the canonical N7 methylguanosine (m7G) cap, the NAD cap promotes mRNA decay. Preferentially acts on NAD-capped transcripts in response to nutrient stress. Also acts on free nicotinamide adenine dinucleotide molecules: hydrolyzes NAD(H) into NMN(H) and AMP, and NADPH into NMNH and 2',5'-ADP. May act to regulate the concentration of peroxisomal nicotinamide nucleotide cofactors required for oxidative metabolism in this organelle. Regulates the levels of circadian clock components PER1, PER2, PER3 and CRY2 in the liver.</text>
</comment>
<sequence length="399" mass="45250">MTNNVNWKNDRGWTSLMLAARNGHVSVVKTLVEEGCDVNILNSSGQTALDIAKFWNHQDVVDFLTGKSRLPEDSQLYNFYSRNPLYRAADKRKDSDWLDSTLKLETTNIIVFRDLNVFIVPSEEPNSRKKSLGVFKYVQLADYLASKPLVVFLGLETWDPHSAAWFAADVSQLDESFFKEKYTEGCFVDSYRSTMQLKDTDAGIFAEARSILAWHDRYKFCPTCGSSTVLAEAGYKRECCDKSCRSHNGVHNTNHPRVDPSMIMLIVSPSGKKCLLGRKKSFPPKMYSCLAGYMEPGESIEACCRREVEEESGIKVGQIEYHSSQPWPFPAVIMLGCIAYAKTDIITVDKEELEDAKWFSRQDIAAMATDKHPEKYFFPPPQAIAHQLIKSWLSRTSNL</sequence>
<dbReference type="EC" id="3.6.1.22" evidence="6"/>
<evidence type="ECO:0000256" key="10">
    <source>
        <dbReference type="ARBA" id="ARBA00022857"/>
    </source>
</evidence>
<dbReference type="GO" id="GO:0019677">
    <property type="term" value="P:NAD+ catabolic process"/>
    <property type="evidence" value="ECO:0007669"/>
    <property type="project" value="TreeGrafter"/>
</dbReference>
<evidence type="ECO:0000256" key="11">
    <source>
        <dbReference type="ARBA" id="ARBA00023027"/>
    </source>
</evidence>
<dbReference type="SMART" id="SM00248">
    <property type="entry name" value="ANK"/>
    <property type="match status" value="3"/>
</dbReference>
<name>V4BLM9_LOTGI</name>
<comment type="catalytic activity">
    <reaction evidence="13">
        <text>a 5'-end NAD(+)-phospho-ribonucleoside in mRNA + H2O = a 5'-end phospho-adenosine-phospho-ribonucleoside in mRNA + beta-nicotinamide D-ribonucleotide + 2 H(+)</text>
        <dbReference type="Rhea" id="RHEA:60876"/>
        <dbReference type="Rhea" id="RHEA-COMP:15698"/>
        <dbReference type="Rhea" id="RHEA-COMP:15719"/>
        <dbReference type="ChEBI" id="CHEBI:14649"/>
        <dbReference type="ChEBI" id="CHEBI:15377"/>
        <dbReference type="ChEBI" id="CHEBI:15378"/>
        <dbReference type="ChEBI" id="CHEBI:144029"/>
        <dbReference type="ChEBI" id="CHEBI:144051"/>
    </reaction>
    <physiologicalReaction direction="left-to-right" evidence="13">
        <dbReference type="Rhea" id="RHEA:60877"/>
    </physiologicalReaction>
</comment>
<gene>
    <name evidence="24" type="ORF">LOTGIDRAFT_125016</name>
</gene>
<dbReference type="PROSITE" id="PS51462">
    <property type="entry name" value="NUDIX"/>
    <property type="match status" value="1"/>
</dbReference>
<comment type="catalytic activity">
    <reaction evidence="20">
        <text>NAD(+) + H2O = beta-nicotinamide D-ribonucleotide + AMP + 2 H(+)</text>
        <dbReference type="Rhea" id="RHEA:11800"/>
        <dbReference type="ChEBI" id="CHEBI:14649"/>
        <dbReference type="ChEBI" id="CHEBI:15377"/>
        <dbReference type="ChEBI" id="CHEBI:15378"/>
        <dbReference type="ChEBI" id="CHEBI:57540"/>
        <dbReference type="ChEBI" id="CHEBI:456215"/>
        <dbReference type="EC" id="3.6.1.22"/>
    </reaction>
    <physiologicalReaction direction="left-to-right" evidence="20">
        <dbReference type="Rhea" id="RHEA:11801"/>
    </physiologicalReaction>
</comment>
<keyword evidence="9" id="KW-0460">Magnesium</keyword>
<keyword evidence="22" id="KW-0040">ANK repeat</keyword>
<dbReference type="GeneID" id="20232437"/>
<dbReference type="GO" id="GO:0005829">
    <property type="term" value="C:cytosol"/>
    <property type="evidence" value="ECO:0007669"/>
    <property type="project" value="TreeGrafter"/>
</dbReference>
<evidence type="ECO:0000256" key="5">
    <source>
        <dbReference type="ARBA" id="ARBA00009595"/>
    </source>
</evidence>
<dbReference type="GO" id="GO:0035529">
    <property type="term" value="F:NADH pyrophosphatase activity"/>
    <property type="evidence" value="ECO:0007669"/>
    <property type="project" value="TreeGrafter"/>
</dbReference>
<dbReference type="PANTHER" id="PTHR42904">
    <property type="entry name" value="NUDIX HYDROLASE, NUDC SUBFAMILY"/>
    <property type="match status" value="1"/>
</dbReference>
<comment type="subcellular location">
    <subcellularLocation>
        <location evidence="4">Cytoplasmic granule</location>
    </subcellularLocation>
    <subcellularLocation>
        <location evidence="3">Peroxisome</location>
    </subcellularLocation>
</comment>
<dbReference type="NCBIfam" id="NF001299">
    <property type="entry name" value="PRK00241.1"/>
    <property type="match status" value="1"/>
</dbReference>
<evidence type="ECO:0000256" key="14">
    <source>
        <dbReference type="ARBA" id="ARBA00023869"/>
    </source>
</evidence>
<dbReference type="OMA" id="CNTRTTL"/>
<dbReference type="SUPFAM" id="SSF55811">
    <property type="entry name" value="Nudix"/>
    <property type="match status" value="1"/>
</dbReference>
<dbReference type="STRING" id="225164.V4BLM9"/>
<comment type="catalytic activity">
    <reaction evidence="21">
        <text>NADH + H2O = reduced beta-nicotinamide D-ribonucleotide + AMP + 2 H(+)</text>
        <dbReference type="Rhea" id="RHEA:48868"/>
        <dbReference type="ChEBI" id="CHEBI:15377"/>
        <dbReference type="ChEBI" id="CHEBI:15378"/>
        <dbReference type="ChEBI" id="CHEBI:57945"/>
        <dbReference type="ChEBI" id="CHEBI:90832"/>
        <dbReference type="ChEBI" id="CHEBI:456215"/>
        <dbReference type="EC" id="3.6.1.22"/>
    </reaction>
    <physiologicalReaction direction="left-to-right" evidence="21">
        <dbReference type="Rhea" id="RHEA:48869"/>
    </physiologicalReaction>
</comment>
<proteinExistence type="inferred from homology"/>
<keyword evidence="25" id="KW-1185">Reference proteome</keyword>
<dbReference type="OrthoDB" id="10249612at2759"/>
<dbReference type="Pfam" id="PF09297">
    <property type="entry name" value="Zn_ribbon_NUD"/>
    <property type="match status" value="1"/>
</dbReference>
<evidence type="ECO:0000313" key="25">
    <source>
        <dbReference type="Proteomes" id="UP000030746"/>
    </source>
</evidence>
<dbReference type="CTD" id="20232437"/>
<dbReference type="PANTHER" id="PTHR42904:SF6">
    <property type="entry name" value="NAD-CAPPED RNA HYDROLASE NUDT12"/>
    <property type="match status" value="1"/>
</dbReference>
<evidence type="ECO:0000256" key="13">
    <source>
        <dbReference type="ARBA" id="ARBA00023679"/>
    </source>
</evidence>
<dbReference type="PROSITE" id="PS50088">
    <property type="entry name" value="ANK_REPEAT"/>
    <property type="match status" value="1"/>
</dbReference>
<evidence type="ECO:0000256" key="18">
    <source>
        <dbReference type="ARBA" id="ARBA00046702"/>
    </source>
</evidence>
<dbReference type="RefSeq" id="XP_009059697.1">
    <property type="nucleotide sequence ID" value="XM_009061449.1"/>
</dbReference>
<evidence type="ECO:0000256" key="9">
    <source>
        <dbReference type="ARBA" id="ARBA00022842"/>
    </source>
</evidence>
<dbReference type="AlphaFoldDB" id="V4BLM9"/>
<dbReference type="GO" id="GO:0005777">
    <property type="term" value="C:peroxisome"/>
    <property type="evidence" value="ECO:0007669"/>
    <property type="project" value="UniProtKB-SubCell"/>
</dbReference>
<dbReference type="HOGENOM" id="CLU_037162_0_2_1"/>
<evidence type="ECO:0000256" key="19">
    <source>
        <dbReference type="ARBA" id="ARBA00047501"/>
    </source>
</evidence>
<evidence type="ECO:0000256" key="21">
    <source>
        <dbReference type="ARBA" id="ARBA00049264"/>
    </source>
</evidence>
<dbReference type="GO" id="GO:0046872">
    <property type="term" value="F:metal ion binding"/>
    <property type="evidence" value="ECO:0007669"/>
    <property type="project" value="UniProtKB-KW"/>
</dbReference>
<dbReference type="Pfam" id="PF00293">
    <property type="entry name" value="NUDIX"/>
    <property type="match status" value="1"/>
</dbReference>
<dbReference type="InterPro" id="IPR020084">
    <property type="entry name" value="NUDIX_hydrolase_CS"/>
</dbReference>
<dbReference type="InterPro" id="IPR015375">
    <property type="entry name" value="NADH_PPase-like_N"/>
</dbReference>
<dbReference type="InterPro" id="IPR050241">
    <property type="entry name" value="NAD-cap_RNA_hydrolase_NudC"/>
</dbReference>
<evidence type="ECO:0000256" key="16">
    <source>
        <dbReference type="ARBA" id="ARBA00031178"/>
    </source>
</evidence>
<dbReference type="InterPro" id="IPR049734">
    <property type="entry name" value="NudC-like_C"/>
</dbReference>
<comment type="similarity">
    <text evidence="5">Belongs to the Nudix hydrolase family. NudC subfamily.</text>
</comment>
<dbReference type="Pfam" id="PF09296">
    <property type="entry name" value="NUDIX-like"/>
    <property type="match status" value="1"/>
</dbReference>
<evidence type="ECO:0000256" key="4">
    <source>
        <dbReference type="ARBA" id="ARBA00004463"/>
    </source>
</evidence>
<protein>
    <recommendedName>
        <fullName evidence="14">NAD-capped RNA hydrolase NUDT12</fullName>
        <ecNumber evidence="6">3.6.1.22</ecNumber>
    </recommendedName>
    <alternativeName>
        <fullName evidence="15">NADH pyrophosphatase NUDT12</fullName>
    </alternativeName>
    <alternativeName>
        <fullName evidence="16">Nucleoside diphosphate-linked moiety X motif 12</fullName>
    </alternativeName>
</protein>
<comment type="subunit">
    <text evidence="18">Homodimer. Homodimerization is essential for its catalytic activity and protein stability. Interacts (via ANK repeats) with BLMH.</text>
</comment>
<dbReference type="PROSITE" id="PS00893">
    <property type="entry name" value="NUDIX_BOX"/>
    <property type="match status" value="1"/>
</dbReference>
<dbReference type="InterPro" id="IPR000086">
    <property type="entry name" value="NUDIX_hydrolase_dom"/>
</dbReference>
<dbReference type="InterPro" id="IPR015797">
    <property type="entry name" value="NUDIX_hydrolase-like_dom_sf"/>
</dbReference>
<keyword evidence="12" id="KW-0576">Peroxisome</keyword>
<evidence type="ECO:0000256" key="12">
    <source>
        <dbReference type="ARBA" id="ARBA00023140"/>
    </source>
</evidence>
<accession>V4BLM9</accession>
<keyword evidence="8" id="KW-0378">Hydrolase</keyword>
<evidence type="ECO:0000256" key="2">
    <source>
        <dbReference type="ARBA" id="ARBA00001947"/>
    </source>
</evidence>
<reference evidence="24 25" key="1">
    <citation type="journal article" date="2013" name="Nature">
        <title>Insights into bilaterian evolution from three spiralian genomes.</title>
        <authorList>
            <person name="Simakov O."/>
            <person name="Marletaz F."/>
            <person name="Cho S.J."/>
            <person name="Edsinger-Gonzales E."/>
            <person name="Havlak P."/>
            <person name="Hellsten U."/>
            <person name="Kuo D.H."/>
            <person name="Larsson T."/>
            <person name="Lv J."/>
            <person name="Arendt D."/>
            <person name="Savage R."/>
            <person name="Osoegawa K."/>
            <person name="de Jong P."/>
            <person name="Grimwood J."/>
            <person name="Chapman J.A."/>
            <person name="Shapiro H."/>
            <person name="Aerts A."/>
            <person name="Otillar R.P."/>
            <person name="Terry A.Y."/>
            <person name="Boore J.L."/>
            <person name="Grigoriev I.V."/>
            <person name="Lindberg D.R."/>
            <person name="Seaver E.C."/>
            <person name="Weisblat D.A."/>
            <person name="Putnam N.H."/>
            <person name="Rokhsar D.S."/>
        </authorList>
    </citation>
    <scope>NUCLEOTIDE SEQUENCE [LARGE SCALE GENOMIC DNA]</scope>
</reference>
<dbReference type="InterPro" id="IPR002110">
    <property type="entry name" value="Ankyrin_rpt"/>
</dbReference>
<dbReference type="Pfam" id="PF12796">
    <property type="entry name" value="Ank_2"/>
    <property type="match status" value="1"/>
</dbReference>
<dbReference type="FunFam" id="3.90.79.10:FF:000040">
    <property type="entry name" value="Nudix hydrolase 19, chloroplastic"/>
    <property type="match status" value="1"/>
</dbReference>
<dbReference type="Gene3D" id="3.90.79.20">
    <property type="match status" value="1"/>
</dbReference>
<evidence type="ECO:0000256" key="17">
    <source>
        <dbReference type="ARBA" id="ARBA00045837"/>
    </source>
</evidence>
<evidence type="ECO:0000256" key="1">
    <source>
        <dbReference type="ARBA" id="ARBA00001946"/>
    </source>
</evidence>
<dbReference type="CDD" id="cd03429">
    <property type="entry name" value="NUDIX_NADH_pyrophosphatase_Nudt13"/>
    <property type="match status" value="1"/>
</dbReference>
<evidence type="ECO:0000256" key="20">
    <source>
        <dbReference type="ARBA" id="ARBA00049196"/>
    </source>
</evidence>
<dbReference type="Gene3D" id="1.25.40.20">
    <property type="entry name" value="Ankyrin repeat-containing domain"/>
    <property type="match status" value="1"/>
</dbReference>
<evidence type="ECO:0000259" key="23">
    <source>
        <dbReference type="PROSITE" id="PS51462"/>
    </source>
</evidence>
<feature type="repeat" description="ANK" evidence="22">
    <location>
        <begin position="11"/>
        <end position="43"/>
    </location>
</feature>
<dbReference type="EMBL" id="KB202567">
    <property type="protein sequence ID" value="ESO89644.1"/>
    <property type="molecule type" value="Genomic_DNA"/>
</dbReference>
<dbReference type="Proteomes" id="UP000030746">
    <property type="component" value="Unassembled WGS sequence"/>
</dbReference>
<dbReference type="Gene3D" id="3.90.79.10">
    <property type="entry name" value="Nucleoside Triphosphate Pyrophosphohydrolase"/>
    <property type="match status" value="1"/>
</dbReference>
<evidence type="ECO:0000256" key="6">
    <source>
        <dbReference type="ARBA" id="ARBA00012381"/>
    </source>
</evidence>
<evidence type="ECO:0000256" key="8">
    <source>
        <dbReference type="ARBA" id="ARBA00022801"/>
    </source>
</evidence>
<dbReference type="KEGG" id="lgi:LOTGIDRAFT_125016"/>
<evidence type="ECO:0000256" key="15">
    <source>
        <dbReference type="ARBA" id="ARBA00030313"/>
    </source>
</evidence>
<keyword evidence="11" id="KW-0520">NAD</keyword>
<comment type="cofactor">
    <cofactor evidence="1">
        <name>Mg(2+)</name>
        <dbReference type="ChEBI" id="CHEBI:18420"/>
    </cofactor>
</comment>
<keyword evidence="10" id="KW-0521">NADP</keyword>
<evidence type="ECO:0000256" key="3">
    <source>
        <dbReference type="ARBA" id="ARBA00004275"/>
    </source>
</evidence>
<comment type="cofactor">
    <cofactor evidence="2">
        <name>Zn(2+)</name>
        <dbReference type="ChEBI" id="CHEBI:29105"/>
    </cofactor>
</comment>
<organism evidence="24 25">
    <name type="scientific">Lottia gigantea</name>
    <name type="common">Giant owl limpet</name>
    <dbReference type="NCBI Taxonomy" id="225164"/>
    <lineage>
        <taxon>Eukaryota</taxon>
        <taxon>Metazoa</taxon>
        <taxon>Spiralia</taxon>
        <taxon>Lophotrochozoa</taxon>
        <taxon>Mollusca</taxon>
        <taxon>Gastropoda</taxon>
        <taxon>Patellogastropoda</taxon>
        <taxon>Lottioidea</taxon>
        <taxon>Lottiidae</taxon>
        <taxon>Lottia</taxon>
    </lineage>
</organism>
<evidence type="ECO:0000256" key="7">
    <source>
        <dbReference type="ARBA" id="ARBA00022723"/>
    </source>
</evidence>
<comment type="catalytic activity">
    <reaction evidence="19">
        <text>NADPH + H2O = reduced beta-nicotinamide D-ribonucleotide + adenosine 2',5'-bisphosphate + 2 H(+)</text>
        <dbReference type="Rhea" id="RHEA:60820"/>
        <dbReference type="ChEBI" id="CHEBI:15377"/>
        <dbReference type="ChEBI" id="CHEBI:15378"/>
        <dbReference type="ChEBI" id="CHEBI:57783"/>
        <dbReference type="ChEBI" id="CHEBI:90832"/>
        <dbReference type="ChEBI" id="CHEBI:194156"/>
    </reaction>
    <physiologicalReaction direction="left-to-right" evidence="19">
        <dbReference type="Rhea" id="RHEA:60821"/>
    </physiologicalReaction>
</comment>
<dbReference type="GO" id="GO:0006742">
    <property type="term" value="P:NADP+ catabolic process"/>
    <property type="evidence" value="ECO:0007669"/>
    <property type="project" value="TreeGrafter"/>
</dbReference>
<feature type="domain" description="Nudix hydrolase" evidence="23">
    <location>
        <begin position="256"/>
        <end position="384"/>
    </location>
</feature>
<dbReference type="InterPro" id="IPR015376">
    <property type="entry name" value="Znr_NADH_PPase"/>
</dbReference>
<dbReference type="InterPro" id="IPR036770">
    <property type="entry name" value="Ankyrin_rpt-contain_sf"/>
</dbReference>
<dbReference type="SUPFAM" id="SSF48403">
    <property type="entry name" value="Ankyrin repeat"/>
    <property type="match status" value="1"/>
</dbReference>
<evidence type="ECO:0000313" key="24">
    <source>
        <dbReference type="EMBL" id="ESO89644.1"/>
    </source>
</evidence>
<keyword evidence="7" id="KW-0479">Metal-binding</keyword>